<comment type="similarity">
    <text evidence="6">Belongs to the YccS/YhfK family.</text>
</comment>
<protein>
    <submittedName>
        <fullName evidence="10">FUSC family protein</fullName>
    </submittedName>
</protein>
<evidence type="ECO:0000313" key="10">
    <source>
        <dbReference type="EMBL" id="MCW0523029.1"/>
    </source>
</evidence>
<feature type="transmembrane region" description="Helical" evidence="7">
    <location>
        <begin position="451"/>
        <end position="472"/>
    </location>
</feature>
<feature type="transmembrane region" description="Helical" evidence="7">
    <location>
        <begin position="68"/>
        <end position="85"/>
    </location>
</feature>
<evidence type="ECO:0000256" key="6">
    <source>
        <dbReference type="ARBA" id="ARBA00043993"/>
    </source>
</evidence>
<dbReference type="Pfam" id="PF13515">
    <property type="entry name" value="FUSC_2"/>
    <property type="match status" value="1"/>
</dbReference>
<evidence type="ECO:0000256" key="3">
    <source>
        <dbReference type="ARBA" id="ARBA00022692"/>
    </source>
</evidence>
<dbReference type="InterPro" id="IPR049453">
    <property type="entry name" value="Memb_transporter_dom"/>
</dbReference>
<feature type="domain" description="Integral membrane bound transporter" evidence="9">
    <location>
        <begin position="417"/>
        <end position="535"/>
    </location>
</feature>
<name>A0AAP3EVI3_RIEAN</name>
<comment type="caution">
    <text evidence="10">The sequence shown here is derived from an EMBL/GenBank/DDBJ whole genome shotgun (WGS) entry which is preliminary data.</text>
</comment>
<evidence type="ECO:0000256" key="7">
    <source>
        <dbReference type="SAM" id="Phobius"/>
    </source>
</evidence>
<feature type="transmembrane region" description="Helical" evidence="7">
    <location>
        <begin position="140"/>
        <end position="158"/>
    </location>
</feature>
<dbReference type="Pfam" id="PF12805">
    <property type="entry name" value="FUSC-like"/>
    <property type="match status" value="1"/>
</dbReference>
<evidence type="ECO:0000256" key="2">
    <source>
        <dbReference type="ARBA" id="ARBA00022475"/>
    </source>
</evidence>
<comment type="subcellular location">
    <subcellularLocation>
        <location evidence="1">Cell membrane</location>
        <topology evidence="1">Multi-pass membrane protein</topology>
    </subcellularLocation>
</comment>
<keyword evidence="2" id="KW-1003">Cell membrane</keyword>
<feature type="transmembrane region" description="Helical" evidence="7">
    <location>
        <begin position="91"/>
        <end position="109"/>
    </location>
</feature>
<keyword evidence="4 7" id="KW-1133">Transmembrane helix</keyword>
<organism evidence="10 11">
    <name type="scientific">Riemerella anatipestifer</name>
    <name type="common">Moraxella anatipestifer</name>
    <dbReference type="NCBI Taxonomy" id="34085"/>
    <lineage>
        <taxon>Bacteria</taxon>
        <taxon>Pseudomonadati</taxon>
        <taxon>Bacteroidota</taxon>
        <taxon>Flavobacteriia</taxon>
        <taxon>Flavobacteriales</taxon>
        <taxon>Weeksellaceae</taxon>
        <taxon>Riemerella</taxon>
    </lineage>
</organism>
<evidence type="ECO:0000313" key="11">
    <source>
        <dbReference type="Proteomes" id="UP001207440"/>
    </source>
</evidence>
<keyword evidence="5 7" id="KW-0472">Membrane</keyword>
<dbReference type="GO" id="GO:0005886">
    <property type="term" value="C:plasma membrane"/>
    <property type="evidence" value="ECO:0007669"/>
    <property type="project" value="UniProtKB-SubCell"/>
</dbReference>
<feature type="transmembrane region" description="Helical" evidence="7">
    <location>
        <begin position="42"/>
        <end position="61"/>
    </location>
</feature>
<feature type="transmembrane region" description="Helical" evidence="7">
    <location>
        <begin position="420"/>
        <end position="439"/>
    </location>
</feature>
<feature type="transmembrane region" description="Helical" evidence="7">
    <location>
        <begin position="15"/>
        <end position="36"/>
    </location>
</feature>
<proteinExistence type="inferred from homology"/>
<feature type="transmembrane region" description="Helical" evidence="7">
    <location>
        <begin position="116"/>
        <end position="134"/>
    </location>
</feature>
<dbReference type="PANTHER" id="PTHR30509:SF8">
    <property type="entry name" value="INNER MEMBRANE PROTEIN YCCS"/>
    <property type="match status" value="1"/>
</dbReference>
<evidence type="ECO:0000256" key="4">
    <source>
        <dbReference type="ARBA" id="ARBA00022989"/>
    </source>
</evidence>
<dbReference type="AlphaFoldDB" id="A0AAP3EVI3"/>
<feature type="transmembrane region" description="Helical" evidence="7">
    <location>
        <begin position="523"/>
        <end position="544"/>
    </location>
</feature>
<evidence type="ECO:0000256" key="1">
    <source>
        <dbReference type="ARBA" id="ARBA00004651"/>
    </source>
</evidence>
<gene>
    <name evidence="10" type="ORF">OKE68_01675</name>
</gene>
<sequence length="753" mass="86801">MKYTTELKNFFSSQYLYAGVRISLAIVIPSIIFSYLGVFKDFFLFPLGTSFIALVDLPGSFVRRRNTLIAAIIAVLVVSTTASLLKDYSLLVFLEIIIFGMFFNMIGVYGARLASVGGLSLVVLAIFIDGHLTGNHIIKSLFIFTLGTLWYLLLLLLLSRLQPYKLAKQLVGENYLELAKFLEQKSKFYSKDSDLDQLVTQLTTQQIFIKNIQEETRELLFKTRKFVNESTTASRLLMMNFISSIDLYEKLLTSDNDYSKIRQFFGNEEVFNKIQRMLFILSIELKNIGISIQTSSTPKPKHALTLELEDCFNIYFDLRNQKLSAETLDYFLLLRQSMMRLAELTESINQIYKVSSQDTKLAKSLSSGLDLSKFLPDENPINFKVFKNNLSLDSAQFRYSIRVTIAMLIGYAVSKIDALSIGHSYWILITIVAIMRPAYSITKSRNLLRLYGTLVGAFLGTAAIYWVTHPVAQVSVLFISMVFCFATFRTRYFWAVLFMTIYIFLAFNFLNPGHFEVILKDRIIDTIIAGIIALFTSYFIFPVWEHTQNQTLMLNAINHNKAYFEEIIKTLQHKNITDEKYRLLRKNATIALANLSDNFQRMLSDPKNQQKKLEHIHQFVNTSHLLTAYIASLSQYAKTTKDYPEIDFEAWDTKINAELSKIKIALNNKFYDETLDKQSQLTPEDYVHQLLNKRKTEISENEFYNTRDSKKVTYLTELKSIQELLELIFSTAKKQRKVSLELRKYYASSATAK</sequence>
<dbReference type="PANTHER" id="PTHR30509">
    <property type="entry name" value="P-HYDROXYBENZOIC ACID EFFLUX PUMP SUBUNIT-RELATED"/>
    <property type="match status" value="1"/>
</dbReference>
<dbReference type="RefSeq" id="WP_064969945.1">
    <property type="nucleotide sequence ID" value="NZ_CP029760.1"/>
</dbReference>
<dbReference type="EMBL" id="JAOZYT010000006">
    <property type="protein sequence ID" value="MCW0523029.1"/>
    <property type="molecule type" value="Genomic_DNA"/>
</dbReference>
<feature type="transmembrane region" description="Helical" evidence="7">
    <location>
        <begin position="492"/>
        <end position="511"/>
    </location>
</feature>
<keyword evidence="3 7" id="KW-0812">Transmembrane</keyword>
<feature type="domain" description="Integral membrane protein YccS N-terminal" evidence="8">
    <location>
        <begin position="68"/>
        <end position="321"/>
    </location>
</feature>
<dbReference type="InterPro" id="IPR032692">
    <property type="entry name" value="YccS_N"/>
</dbReference>
<feature type="transmembrane region" description="Helical" evidence="7">
    <location>
        <begin position="397"/>
        <end position="414"/>
    </location>
</feature>
<evidence type="ECO:0000259" key="8">
    <source>
        <dbReference type="Pfam" id="PF12805"/>
    </source>
</evidence>
<accession>A0AAP3EVI3</accession>
<reference evidence="10" key="1">
    <citation type="submission" date="2022-10" db="EMBL/GenBank/DDBJ databases">
        <title>Sifting through the core-genome to identify putative cross-protective antigens against Riemerella anatipestifer.</title>
        <authorList>
            <person name="Zheng X."/>
            <person name="Zhang W."/>
        </authorList>
    </citation>
    <scope>NUCLEOTIDE SEQUENCE</scope>
    <source>
        <strain evidence="10">ZWRA178</strain>
    </source>
</reference>
<evidence type="ECO:0000259" key="9">
    <source>
        <dbReference type="Pfam" id="PF13515"/>
    </source>
</evidence>
<dbReference type="Proteomes" id="UP001207440">
    <property type="component" value="Unassembled WGS sequence"/>
</dbReference>
<evidence type="ECO:0000256" key="5">
    <source>
        <dbReference type="ARBA" id="ARBA00023136"/>
    </source>
</evidence>